<dbReference type="InterPro" id="IPR020726">
    <property type="entry name" value="Bcl2_BH2_motif_CS"/>
</dbReference>
<sequence>MEFHQAVGYEKACRLSDTAHSEIASSLTLPSLPVCFGSADQKLELFDEPLGAPATHRPEVLTHAMFSFKVFLIVVEYSGSLQEQSCHNQVLEQKPFEQNLLNTVQVQRIWDHASCPRGEDPKLRGADLGSGNLARCSALGLSNKLIWKLEQFYLTNLLFQGYALLALHAHLPSLHPSDCEINGKHNNCEQVHGFNSAMLYIALYTTALGEGCVRGALPSFGGDQFDDKDPVELQLKASLFNWFTFGISLGGFIGLTLKVWIENNRGWDIGFGVSALAVLLGVLVVASGISFYHIQIPKESPLTLNSAERKSGFLRLLCVTMIQAVPVDWTRWGWLLCTADLLKLHLLLNRLQIGLWEVF</sequence>
<dbReference type="EMBL" id="CM017878">
    <property type="protein sequence ID" value="KAG1353895.1"/>
    <property type="molecule type" value="Genomic_DNA"/>
</dbReference>
<dbReference type="Proteomes" id="UP000797356">
    <property type="component" value="Chromosome 7"/>
</dbReference>
<protein>
    <submittedName>
        <fullName evidence="8">Uncharacterized protein</fullName>
    </submittedName>
</protein>
<comment type="similarity">
    <text evidence="3">Belongs to the Bcl-2 family.</text>
</comment>
<dbReference type="InterPro" id="IPR000109">
    <property type="entry name" value="POT_fam"/>
</dbReference>
<dbReference type="InterPro" id="IPR036259">
    <property type="entry name" value="MFS_trans_sf"/>
</dbReference>
<dbReference type="Pfam" id="PF00854">
    <property type="entry name" value="PTR2"/>
    <property type="match status" value="1"/>
</dbReference>
<comment type="caution">
    <text evidence="8">The sequence shown here is derived from an EMBL/GenBank/DDBJ whole genome shotgun (WGS) entry which is preliminary data.</text>
</comment>
<accession>A0A8K0IDG2</accession>
<evidence type="ECO:0000256" key="3">
    <source>
        <dbReference type="ARBA" id="ARBA00009458"/>
    </source>
</evidence>
<proteinExistence type="inferred from homology"/>
<evidence type="ECO:0000313" key="9">
    <source>
        <dbReference type="Proteomes" id="UP000797356"/>
    </source>
</evidence>
<comment type="subcellular location">
    <subcellularLocation>
        <location evidence="1">Membrane</location>
        <topology evidence="1">Multi-pass membrane protein</topology>
    </subcellularLocation>
</comment>
<dbReference type="Gene3D" id="1.20.1250.20">
    <property type="entry name" value="MFS general substrate transporter like domains"/>
    <property type="match status" value="1"/>
</dbReference>
<reference evidence="8" key="2">
    <citation type="submission" date="2019-07" db="EMBL/GenBank/DDBJ databases">
        <authorList>
            <person name="Yang Y."/>
            <person name="Bocs S."/>
            <person name="Baudouin L."/>
        </authorList>
    </citation>
    <scope>NUCLEOTIDE SEQUENCE</scope>
    <source>
        <tissue evidence="8">Spear leaf of Hainan Tall coconut</tissue>
    </source>
</reference>
<gene>
    <name evidence="8" type="ORF">COCNU_07G000070</name>
</gene>
<keyword evidence="6 7" id="KW-0472">Membrane</keyword>
<keyword evidence="4 7" id="KW-0812">Transmembrane</keyword>
<dbReference type="PANTHER" id="PTHR11654">
    <property type="entry name" value="OLIGOPEPTIDE TRANSPORTER-RELATED"/>
    <property type="match status" value="1"/>
</dbReference>
<reference evidence="8" key="1">
    <citation type="journal article" date="2017" name="Gigascience">
        <title>The genome draft of coconut (Cocos nucifera).</title>
        <authorList>
            <person name="Xiao Y."/>
            <person name="Xu P."/>
            <person name="Fan H."/>
            <person name="Baudouin L."/>
            <person name="Xia W."/>
            <person name="Bocs S."/>
            <person name="Xu J."/>
            <person name="Li Q."/>
            <person name="Guo A."/>
            <person name="Zhou L."/>
            <person name="Li J."/>
            <person name="Wu Y."/>
            <person name="Ma Z."/>
            <person name="Armero A."/>
            <person name="Issali A.E."/>
            <person name="Liu N."/>
            <person name="Peng M."/>
            <person name="Yang Y."/>
        </authorList>
    </citation>
    <scope>NUCLEOTIDE SEQUENCE</scope>
    <source>
        <tissue evidence="8">Spear leaf of Hainan Tall coconut</tissue>
    </source>
</reference>
<feature type="transmembrane region" description="Helical" evidence="7">
    <location>
        <begin position="273"/>
        <end position="294"/>
    </location>
</feature>
<dbReference type="OrthoDB" id="8904098at2759"/>
<dbReference type="AlphaFoldDB" id="A0A8K0IDG2"/>
<dbReference type="PROSITE" id="PS01258">
    <property type="entry name" value="BH2"/>
    <property type="match status" value="1"/>
</dbReference>
<evidence type="ECO:0000256" key="4">
    <source>
        <dbReference type="ARBA" id="ARBA00022692"/>
    </source>
</evidence>
<name>A0A8K0IDG2_COCNU</name>
<dbReference type="SUPFAM" id="SSF103473">
    <property type="entry name" value="MFS general substrate transporter"/>
    <property type="match status" value="1"/>
</dbReference>
<evidence type="ECO:0000256" key="5">
    <source>
        <dbReference type="ARBA" id="ARBA00022989"/>
    </source>
</evidence>
<evidence type="ECO:0000313" key="8">
    <source>
        <dbReference type="EMBL" id="KAG1353895.1"/>
    </source>
</evidence>
<keyword evidence="5 7" id="KW-1133">Transmembrane helix</keyword>
<evidence type="ECO:0000256" key="7">
    <source>
        <dbReference type="SAM" id="Phobius"/>
    </source>
</evidence>
<dbReference type="GO" id="GO:0016020">
    <property type="term" value="C:membrane"/>
    <property type="evidence" value="ECO:0007669"/>
    <property type="project" value="UniProtKB-SubCell"/>
</dbReference>
<feature type="transmembrane region" description="Helical" evidence="7">
    <location>
        <begin position="239"/>
        <end position="261"/>
    </location>
</feature>
<evidence type="ECO:0000256" key="2">
    <source>
        <dbReference type="ARBA" id="ARBA00005982"/>
    </source>
</evidence>
<organism evidence="8 9">
    <name type="scientific">Cocos nucifera</name>
    <name type="common">Coconut palm</name>
    <dbReference type="NCBI Taxonomy" id="13894"/>
    <lineage>
        <taxon>Eukaryota</taxon>
        <taxon>Viridiplantae</taxon>
        <taxon>Streptophyta</taxon>
        <taxon>Embryophyta</taxon>
        <taxon>Tracheophyta</taxon>
        <taxon>Spermatophyta</taxon>
        <taxon>Magnoliopsida</taxon>
        <taxon>Liliopsida</taxon>
        <taxon>Arecaceae</taxon>
        <taxon>Arecoideae</taxon>
        <taxon>Cocoseae</taxon>
        <taxon>Attaleinae</taxon>
        <taxon>Cocos</taxon>
    </lineage>
</organism>
<evidence type="ECO:0000256" key="1">
    <source>
        <dbReference type="ARBA" id="ARBA00004141"/>
    </source>
</evidence>
<evidence type="ECO:0000256" key="6">
    <source>
        <dbReference type="ARBA" id="ARBA00023136"/>
    </source>
</evidence>
<dbReference type="GO" id="GO:0022857">
    <property type="term" value="F:transmembrane transporter activity"/>
    <property type="evidence" value="ECO:0007669"/>
    <property type="project" value="InterPro"/>
</dbReference>
<keyword evidence="9" id="KW-1185">Reference proteome</keyword>
<comment type="similarity">
    <text evidence="2">Belongs to the major facilitator superfamily. Proton-dependent oligopeptide transporter (POT/PTR) (TC 2.A.17) family.</text>
</comment>